<dbReference type="SUPFAM" id="SSF111331">
    <property type="entry name" value="NAD kinase/diacylglycerol kinase-like"/>
    <property type="match status" value="1"/>
</dbReference>
<dbReference type="InterPro" id="IPR050187">
    <property type="entry name" value="Lipid_Phosphate_FormReg"/>
</dbReference>
<name>G0UYU4_TRYCI</name>
<organism evidence="1">
    <name type="scientific">Trypanosoma congolense (strain IL3000)</name>
    <dbReference type="NCBI Taxonomy" id="1068625"/>
    <lineage>
        <taxon>Eukaryota</taxon>
        <taxon>Discoba</taxon>
        <taxon>Euglenozoa</taxon>
        <taxon>Kinetoplastea</taxon>
        <taxon>Metakinetoplastina</taxon>
        <taxon>Trypanosomatida</taxon>
        <taxon>Trypanosomatidae</taxon>
        <taxon>Trypanosoma</taxon>
        <taxon>Nannomonas</taxon>
    </lineage>
</organism>
<dbReference type="InterPro" id="IPR016064">
    <property type="entry name" value="NAD/diacylglycerol_kinase_sf"/>
</dbReference>
<reference evidence="1" key="1">
    <citation type="journal article" date="2012" name="Proc. Natl. Acad. Sci. U.S.A.">
        <title>Antigenic diversity is generated by distinct evolutionary mechanisms in African trypanosome species.</title>
        <authorList>
            <person name="Jackson A.P."/>
            <person name="Berry A."/>
            <person name="Aslett M."/>
            <person name="Allison H.C."/>
            <person name="Burton P."/>
            <person name="Vavrova-Anderson J."/>
            <person name="Brown R."/>
            <person name="Browne H."/>
            <person name="Corton N."/>
            <person name="Hauser H."/>
            <person name="Gamble J."/>
            <person name="Gilderthorp R."/>
            <person name="Marcello L."/>
            <person name="McQuillan J."/>
            <person name="Otto T.D."/>
            <person name="Quail M.A."/>
            <person name="Sanders M.J."/>
            <person name="van Tonder A."/>
            <person name="Ginger M.L."/>
            <person name="Field M.C."/>
            <person name="Barry J.D."/>
            <person name="Hertz-Fowler C."/>
            <person name="Berriman M."/>
        </authorList>
    </citation>
    <scope>NUCLEOTIDE SEQUENCE</scope>
    <source>
        <strain evidence="1">IL3000</strain>
    </source>
</reference>
<gene>
    <name evidence="1" type="ORF">TCIL3000_10_13440</name>
</gene>
<dbReference type="AlphaFoldDB" id="G0UYU4"/>
<dbReference type="PANTHER" id="PTHR12358">
    <property type="entry name" value="SPHINGOSINE KINASE"/>
    <property type="match status" value="1"/>
</dbReference>
<dbReference type="PANTHER" id="PTHR12358:SF54">
    <property type="entry name" value="SPHINGOSINE KINASE RELATED PROTEIN"/>
    <property type="match status" value="1"/>
</dbReference>
<evidence type="ECO:0000313" key="1">
    <source>
        <dbReference type="EMBL" id="CCC94561.1"/>
    </source>
</evidence>
<dbReference type="VEuPathDB" id="TriTrypDB:TcIL3000_10_13440"/>
<sequence>MTSKLNLWIVAHEGSGQGKGRKAVKYVEKELRDSFNGIIIRKKTASEALAQCTEAIGHQCSTTSDTRPVENCATGASRHTSSVFVRPGSVCADIITTDDNSRVERLVEELTNYALSKLLLGICWLGDVASAATDPNEGEATCASVDAINVFVIIGGDGSLGEAVNGLCFGTIKAYRNKFNKVNKSVTSADDCEDSLRYFRRTLEDRAVLRHLLPLVMYVPAGTGSDFARTKMCCIGGEEFSNTLKGLCEYLGLLYNENEPLNSETGSVHTKHKERFGCLGGCGEEHGSRATKLLMPGFALCNIDISRITFPRTGRVRFFINECSCGLSCDVISRCERYKRSRLAQFLGGPLLFAVASAISITRARQRQVRVVVLPDAPPPPPTADCNGQSPAVNILYRQHISKDAAFEGLNLELQWLDTCSEANTVLPTADPLWNGADYYVYDYNERKEHWCTSGAADFRARGSACSSEEEQGVATNPFYTRWRRQSVSNKAELLSSVAGSDASGRWISFPSSTLVFGNGRWFGGGIQVTPHANPTDGTLSVTNWVTNFCRFVTGATSLYNGNHGCWSNTTMWNLTRCIVDADGGSNDRCGTPTTVSSCSNESTCGSCENEGERPCGEKVALDEILTWCEADGELCEPLPAIVEVSAVVGMIIPLRRTL</sequence>
<dbReference type="EMBL" id="HE575323">
    <property type="protein sequence ID" value="CCC94561.1"/>
    <property type="molecule type" value="Genomic_DNA"/>
</dbReference>
<dbReference type="Gene3D" id="2.60.200.40">
    <property type="match status" value="1"/>
</dbReference>
<proteinExistence type="predicted"/>
<protein>
    <submittedName>
        <fullName evidence="1">Uncharacterized protein</fullName>
    </submittedName>
</protein>
<dbReference type="InterPro" id="IPR017438">
    <property type="entry name" value="ATP-NAD_kinase_N"/>
</dbReference>
<accession>G0UYU4</accession>
<dbReference type="Gene3D" id="3.40.50.10330">
    <property type="entry name" value="Probable inorganic polyphosphate/atp-NAD kinase, domain 1"/>
    <property type="match status" value="1"/>
</dbReference>